<evidence type="ECO:0000259" key="1">
    <source>
        <dbReference type="Pfam" id="PF13021"/>
    </source>
</evidence>
<name>A0A5R9GER8_9BACL</name>
<dbReference type="AlphaFoldDB" id="A0A5R9GER8"/>
<evidence type="ECO:0000313" key="2">
    <source>
        <dbReference type="EMBL" id="TLS51714.1"/>
    </source>
</evidence>
<accession>A0A5R9GER8</accession>
<proteinExistence type="predicted"/>
<dbReference type="InterPro" id="IPR024976">
    <property type="entry name" value="DUF3885"/>
</dbReference>
<protein>
    <submittedName>
        <fullName evidence="2">DUF3885 domain-containing protein</fullName>
    </submittedName>
</protein>
<feature type="domain" description="DUF3885" evidence="1">
    <location>
        <begin position="28"/>
        <end position="54"/>
    </location>
</feature>
<dbReference type="RefSeq" id="WP_138194940.1">
    <property type="nucleotide sequence ID" value="NZ_VCIW01000008.1"/>
</dbReference>
<dbReference type="OrthoDB" id="72213at2"/>
<organism evidence="2 3">
    <name type="scientific">Paenibacillus antri</name>
    <dbReference type="NCBI Taxonomy" id="2582848"/>
    <lineage>
        <taxon>Bacteria</taxon>
        <taxon>Bacillati</taxon>
        <taxon>Bacillota</taxon>
        <taxon>Bacilli</taxon>
        <taxon>Bacillales</taxon>
        <taxon>Paenibacillaceae</taxon>
        <taxon>Paenibacillus</taxon>
    </lineage>
</organism>
<keyword evidence="3" id="KW-1185">Reference proteome</keyword>
<dbReference type="Proteomes" id="UP000309676">
    <property type="component" value="Unassembled WGS sequence"/>
</dbReference>
<dbReference type="Pfam" id="PF13021">
    <property type="entry name" value="DUF3885"/>
    <property type="match status" value="1"/>
</dbReference>
<dbReference type="EMBL" id="VCIW01000008">
    <property type="protein sequence ID" value="TLS51714.1"/>
    <property type="molecule type" value="Genomic_DNA"/>
</dbReference>
<sequence length="66" mass="8009">MFQKELYVFDREQPVPIIIRNYEEKDFGLDIVATQTESLIALYMEYNEWILDYDRKKIDLTFALGR</sequence>
<gene>
    <name evidence="2" type="ORF">FE782_14575</name>
</gene>
<reference evidence="2 3" key="1">
    <citation type="submission" date="2019-05" db="EMBL/GenBank/DDBJ databases">
        <authorList>
            <person name="Narsing Rao M.P."/>
            <person name="Li W.J."/>
        </authorList>
    </citation>
    <scope>NUCLEOTIDE SEQUENCE [LARGE SCALE GENOMIC DNA]</scope>
    <source>
        <strain evidence="2 3">SYSU_K30003</strain>
    </source>
</reference>
<comment type="caution">
    <text evidence="2">The sequence shown here is derived from an EMBL/GenBank/DDBJ whole genome shotgun (WGS) entry which is preliminary data.</text>
</comment>
<evidence type="ECO:0000313" key="3">
    <source>
        <dbReference type="Proteomes" id="UP000309676"/>
    </source>
</evidence>